<dbReference type="PROSITE" id="PS50088">
    <property type="entry name" value="ANK_REPEAT"/>
    <property type="match status" value="1"/>
</dbReference>
<dbReference type="Gene3D" id="1.25.40.20">
    <property type="entry name" value="Ankyrin repeat-containing domain"/>
    <property type="match status" value="1"/>
</dbReference>
<accession>A0A3G5ADQ3</accession>
<proteinExistence type="predicted"/>
<organism evidence="1">
    <name type="scientific">Hyperionvirus sp</name>
    <dbReference type="NCBI Taxonomy" id="2487770"/>
    <lineage>
        <taxon>Viruses</taxon>
        <taxon>Varidnaviria</taxon>
        <taxon>Bamfordvirae</taxon>
        <taxon>Nucleocytoviricota</taxon>
        <taxon>Megaviricetes</taxon>
        <taxon>Imitervirales</taxon>
        <taxon>Mimiviridae</taxon>
        <taxon>Klosneuvirinae</taxon>
    </lineage>
</organism>
<dbReference type="PROSITE" id="PS50297">
    <property type="entry name" value="ANK_REP_REGION"/>
    <property type="match status" value="1"/>
</dbReference>
<reference evidence="1" key="1">
    <citation type="submission" date="2018-10" db="EMBL/GenBank/DDBJ databases">
        <title>Hidden diversity of soil giant viruses.</title>
        <authorList>
            <person name="Schulz F."/>
            <person name="Alteio L."/>
            <person name="Goudeau D."/>
            <person name="Ryan E.M."/>
            <person name="Malmstrom R.R."/>
            <person name="Blanchard J."/>
            <person name="Woyke T."/>
        </authorList>
    </citation>
    <scope>NUCLEOTIDE SEQUENCE</scope>
    <source>
        <strain evidence="1">HYV1</strain>
    </source>
</reference>
<dbReference type="Pfam" id="PF13857">
    <property type="entry name" value="Ank_5"/>
    <property type="match status" value="1"/>
</dbReference>
<dbReference type="SMART" id="SM00248">
    <property type="entry name" value="ANK"/>
    <property type="match status" value="2"/>
</dbReference>
<dbReference type="InterPro" id="IPR002110">
    <property type="entry name" value="Ankyrin_rpt"/>
</dbReference>
<dbReference type="EMBL" id="MK072397">
    <property type="protein sequence ID" value="AYV84013.1"/>
    <property type="molecule type" value="Genomic_DNA"/>
</dbReference>
<gene>
    <name evidence="1" type="ORF">Hyperionvirus15_51</name>
</gene>
<dbReference type="SUPFAM" id="SSF48403">
    <property type="entry name" value="Ankyrin repeat"/>
    <property type="match status" value="1"/>
</dbReference>
<protein>
    <submittedName>
        <fullName evidence="1">Uncharacterized protein</fullName>
    </submittedName>
</protein>
<sequence>MEYMFWYILGWGVLLMSRLFTLLDGGNVDYVVNAVMSKDIGGVRGCNSVFLCKVRDSQGNNLLHLAVLNDDVRMAKHLLDCGVDKNCLNGFGKSAYEYAVRGQSKEMIAAFFDKEANSRVVEITDKHHKLTLEFTEVTRGMKTEIGILKVNNKRLFDDNEVLKRENGELVGANKKLKMSNDALTKAMRR</sequence>
<dbReference type="InterPro" id="IPR036770">
    <property type="entry name" value="Ankyrin_rpt-contain_sf"/>
</dbReference>
<name>A0A3G5ADQ3_9VIRU</name>
<evidence type="ECO:0000313" key="1">
    <source>
        <dbReference type="EMBL" id="AYV84013.1"/>
    </source>
</evidence>